<keyword evidence="4" id="KW-1185">Reference proteome</keyword>
<feature type="chain" id="PRO_5044559755" evidence="2">
    <location>
        <begin position="28"/>
        <end position="96"/>
    </location>
</feature>
<keyword evidence="1" id="KW-1133">Transmembrane helix</keyword>
<gene>
    <name evidence="3" type="primary">101887333</name>
    <name evidence="5" type="synonym">LOC101887333</name>
</gene>
<evidence type="ECO:0000256" key="2">
    <source>
        <dbReference type="SAM" id="SignalP"/>
    </source>
</evidence>
<dbReference type="Proteomes" id="UP001652621">
    <property type="component" value="Unplaced"/>
</dbReference>
<evidence type="ECO:0000256" key="1">
    <source>
        <dbReference type="SAM" id="Phobius"/>
    </source>
</evidence>
<dbReference type="AlphaFoldDB" id="A0A1I8M343"/>
<dbReference type="PROSITE" id="PS51257">
    <property type="entry name" value="PROKAR_LIPOPROTEIN"/>
    <property type="match status" value="1"/>
</dbReference>
<reference evidence="3" key="1">
    <citation type="submission" date="2020-05" db="UniProtKB">
        <authorList>
            <consortium name="EnsemblMetazoa"/>
        </authorList>
    </citation>
    <scope>IDENTIFICATION</scope>
    <source>
        <strain evidence="3">Aabys</strain>
    </source>
</reference>
<organism evidence="3">
    <name type="scientific">Musca domestica</name>
    <name type="common">House fly</name>
    <dbReference type="NCBI Taxonomy" id="7370"/>
    <lineage>
        <taxon>Eukaryota</taxon>
        <taxon>Metazoa</taxon>
        <taxon>Ecdysozoa</taxon>
        <taxon>Arthropoda</taxon>
        <taxon>Hexapoda</taxon>
        <taxon>Insecta</taxon>
        <taxon>Pterygota</taxon>
        <taxon>Neoptera</taxon>
        <taxon>Endopterygota</taxon>
        <taxon>Diptera</taxon>
        <taxon>Brachycera</taxon>
        <taxon>Muscomorpha</taxon>
        <taxon>Muscoidea</taxon>
        <taxon>Muscidae</taxon>
        <taxon>Musca</taxon>
    </lineage>
</organism>
<evidence type="ECO:0000313" key="5">
    <source>
        <dbReference type="RefSeq" id="XP_005182298.1"/>
    </source>
</evidence>
<evidence type="ECO:0000313" key="4">
    <source>
        <dbReference type="Proteomes" id="UP001652621"/>
    </source>
</evidence>
<dbReference type="VEuPathDB" id="VectorBase:MDOMA2_000693"/>
<keyword evidence="1" id="KW-0472">Membrane</keyword>
<proteinExistence type="predicted"/>
<dbReference type="STRING" id="7370.A0A1I8M343"/>
<feature type="transmembrane region" description="Helical" evidence="1">
    <location>
        <begin position="51"/>
        <end position="72"/>
    </location>
</feature>
<dbReference type="VEuPathDB" id="VectorBase:MDOA000755"/>
<keyword evidence="2" id="KW-0732">Signal</keyword>
<keyword evidence="1" id="KW-0812">Transmembrane</keyword>
<dbReference type="eggNOG" id="ENOG502SCEV">
    <property type="taxonomic scope" value="Eukaryota"/>
</dbReference>
<dbReference type="RefSeq" id="XP_005182298.1">
    <property type="nucleotide sequence ID" value="XM_005182241.3"/>
</dbReference>
<dbReference type="GeneID" id="101887333"/>
<protein>
    <submittedName>
        <fullName evidence="5">Uncharacterized protein LOC101887333</fullName>
    </submittedName>
</protein>
<dbReference type="OrthoDB" id="7779986at2759"/>
<accession>A0A1I8M343</accession>
<sequence length="96" mass="10905">MKLMKNPSTYFVIFLIICACCTQETEAVRRVMRGRRTLTRRYFTGLAIPGWALVTLIGISELLLGAVLYFVLYKFVLSKDYEPTTNTYAPAATNEV</sequence>
<dbReference type="EnsemblMetazoa" id="MDOA000755-RA">
    <property type="protein sequence ID" value="MDOA000755-PA"/>
    <property type="gene ID" value="MDOA000755"/>
</dbReference>
<evidence type="ECO:0000313" key="3">
    <source>
        <dbReference type="EnsemblMetazoa" id="MDOA000755-PA"/>
    </source>
</evidence>
<name>A0A1I8M343_MUSDO</name>
<reference evidence="5" key="2">
    <citation type="submission" date="2025-04" db="UniProtKB">
        <authorList>
            <consortium name="RefSeq"/>
        </authorList>
    </citation>
    <scope>IDENTIFICATION</scope>
    <source>
        <strain evidence="5">Aabys</strain>
    </source>
</reference>
<feature type="signal peptide" evidence="2">
    <location>
        <begin position="1"/>
        <end position="27"/>
    </location>
</feature>
<dbReference type="KEGG" id="mde:101887333"/>